<name>A0A7M1W2V5_VIBPH</name>
<dbReference type="GO" id="GO:0009103">
    <property type="term" value="P:lipopolysaccharide biosynthetic process"/>
    <property type="evidence" value="ECO:0007669"/>
    <property type="project" value="TreeGrafter"/>
</dbReference>
<keyword evidence="2" id="KW-1133">Transmembrane helix</keyword>
<evidence type="ECO:0000256" key="2">
    <source>
        <dbReference type="SAM" id="Phobius"/>
    </source>
</evidence>
<keyword evidence="2" id="KW-0812">Transmembrane</keyword>
<dbReference type="EMBL" id="MT898182">
    <property type="protein sequence ID" value="QOS21262.1"/>
    <property type="molecule type" value="Genomic_DNA"/>
</dbReference>
<evidence type="ECO:0000313" key="3">
    <source>
        <dbReference type="EMBL" id="QOS21262.1"/>
    </source>
</evidence>
<dbReference type="PANTHER" id="PTHR46401">
    <property type="entry name" value="GLYCOSYLTRANSFERASE WBBK-RELATED"/>
    <property type="match status" value="1"/>
</dbReference>
<feature type="transmembrane region" description="Helical" evidence="2">
    <location>
        <begin position="51"/>
        <end position="69"/>
    </location>
</feature>
<dbReference type="GO" id="GO:0016757">
    <property type="term" value="F:glycosyltransferase activity"/>
    <property type="evidence" value="ECO:0007669"/>
    <property type="project" value="TreeGrafter"/>
</dbReference>
<protein>
    <submittedName>
        <fullName evidence="3">Uncharacterized protein</fullName>
    </submittedName>
</protein>
<reference evidence="3" key="1">
    <citation type="submission" date="2020-08" db="EMBL/GenBank/DDBJ databases">
        <title>Genetic structure, function and evolution of capsule biosynthesis loci in Vibrio parahaemolyticus.</title>
        <authorList>
            <person name="Li L."/>
            <person name="Bian S."/>
        </authorList>
    </citation>
    <scope>NUCLEOTIDE SEQUENCE</scope>
    <source>
        <strain evidence="3">VP60</strain>
    </source>
</reference>
<dbReference type="PANTHER" id="PTHR46401:SF2">
    <property type="entry name" value="GLYCOSYLTRANSFERASE WBBK-RELATED"/>
    <property type="match status" value="1"/>
</dbReference>
<sequence>MNKKRIMINAVSAKIGGARTIVEKFYNNFDEDFDADFFCGFKNDNEIKNNISWYCISLSGIFSIIYTLFLSSITKKFFRCDILLSFNNINSVFDNNCITYFHQAKVFDDDNSLKCLIYRLYFKLKKTDNVIVQTNLIKKKFVEYFNYPDDKVMVVWPGVEPINMLSFGECLYGEGFYLVPYTDISSPHKNFNFIVSLARRLTNNEVILVTCEKPSQGDYPSNIVFIGRQTKVDLFNLYHNCALVLFPSKVETIGLPIFEGILSNKFICVSSSDYIIDHMNEFDISDRIVVSDNESLLVKKISKKDFLNDLYKEEVINNERDFLKSNWETLFGIIK</sequence>
<keyword evidence="1" id="KW-0808">Transferase</keyword>
<proteinExistence type="predicted"/>
<dbReference type="SUPFAM" id="SSF53756">
    <property type="entry name" value="UDP-Glycosyltransferase/glycogen phosphorylase"/>
    <property type="match status" value="1"/>
</dbReference>
<dbReference type="AlphaFoldDB" id="A0A7M1W2V5"/>
<organism evidence="3">
    <name type="scientific">Vibrio parahaemolyticus</name>
    <dbReference type="NCBI Taxonomy" id="670"/>
    <lineage>
        <taxon>Bacteria</taxon>
        <taxon>Pseudomonadati</taxon>
        <taxon>Pseudomonadota</taxon>
        <taxon>Gammaproteobacteria</taxon>
        <taxon>Vibrionales</taxon>
        <taxon>Vibrionaceae</taxon>
        <taxon>Vibrio</taxon>
    </lineage>
</organism>
<dbReference type="Gene3D" id="3.40.50.2000">
    <property type="entry name" value="Glycogen Phosphorylase B"/>
    <property type="match status" value="2"/>
</dbReference>
<gene>
    <name evidence="3" type="ORF">VP60_00033</name>
</gene>
<evidence type="ECO:0000256" key="1">
    <source>
        <dbReference type="ARBA" id="ARBA00022679"/>
    </source>
</evidence>
<accession>A0A7M1W2V5</accession>
<keyword evidence="2" id="KW-0472">Membrane</keyword>